<dbReference type="STRING" id="1448321.A0A317VFL7"/>
<dbReference type="RefSeq" id="XP_025396264.1">
    <property type="nucleotide sequence ID" value="XM_025545508.1"/>
</dbReference>
<dbReference type="GeneID" id="37067745"/>
<keyword evidence="2" id="KW-1185">Reference proteome</keyword>
<evidence type="ECO:0000313" key="2">
    <source>
        <dbReference type="Proteomes" id="UP000247233"/>
    </source>
</evidence>
<dbReference type="OrthoDB" id="4468586at2759"/>
<dbReference type="AlphaFoldDB" id="A0A317VFL7"/>
<gene>
    <name evidence="1" type="ORF">BO70DRAFT_381995</name>
</gene>
<evidence type="ECO:0000313" key="1">
    <source>
        <dbReference type="EMBL" id="PWY71672.1"/>
    </source>
</evidence>
<comment type="caution">
    <text evidence="1">The sequence shown here is derived from an EMBL/GenBank/DDBJ whole genome shotgun (WGS) entry which is preliminary data.</text>
</comment>
<dbReference type="Proteomes" id="UP000247233">
    <property type="component" value="Unassembled WGS sequence"/>
</dbReference>
<dbReference type="EMBL" id="MSFL01000027">
    <property type="protein sequence ID" value="PWY71672.1"/>
    <property type="molecule type" value="Genomic_DNA"/>
</dbReference>
<reference evidence="1 2" key="1">
    <citation type="submission" date="2016-12" db="EMBL/GenBank/DDBJ databases">
        <title>The genomes of Aspergillus section Nigri reveals drivers in fungal speciation.</title>
        <authorList>
            <consortium name="DOE Joint Genome Institute"/>
            <person name="Vesth T.C."/>
            <person name="Nybo J."/>
            <person name="Theobald S."/>
            <person name="Brandl J."/>
            <person name="Frisvad J.C."/>
            <person name="Nielsen K.F."/>
            <person name="Lyhne E.K."/>
            <person name="Kogle M.E."/>
            <person name="Kuo A."/>
            <person name="Riley R."/>
            <person name="Clum A."/>
            <person name="Nolan M."/>
            <person name="Lipzen A."/>
            <person name="Salamov A."/>
            <person name="Henrissat B."/>
            <person name="Wiebenga A."/>
            <person name="De Vries R.P."/>
            <person name="Grigoriev I.V."/>
            <person name="Mortensen U.H."/>
            <person name="Andersen M.R."/>
            <person name="Baker S.E."/>
        </authorList>
    </citation>
    <scope>NUCLEOTIDE SEQUENCE [LARGE SCALE GENOMIC DNA]</scope>
    <source>
        <strain evidence="1 2">CBS 117.55</strain>
    </source>
</reference>
<proteinExistence type="predicted"/>
<sequence>MSKTEESLPLPGVGLTQGFQLPDQTEWNGHVLPVEFPQLDSLPRDLLLQGFDNYENWRFMVESVVKAHNMPQLLNMFIVRPTAGSQHYGRWAVNSSRLAGWLLLQIDKDFLERHRIREHAQLYADDTFECIRKAMQREGVLRKRTEIIRLMTMSRGHYDELSQYVRAFEEVVHVTDRLDCGITPFAAATMLLHEVRHEFGNWVAAMSLRIGYDEDNVYSMSDFVALCDDVCSLSQRLDS</sequence>
<accession>A0A317VFL7</accession>
<name>A0A317VFL7_9EURO</name>
<protein>
    <submittedName>
        <fullName evidence="1">Uncharacterized protein</fullName>
    </submittedName>
</protein>
<organism evidence="1 2">
    <name type="scientific">Aspergillus heteromorphus CBS 117.55</name>
    <dbReference type="NCBI Taxonomy" id="1448321"/>
    <lineage>
        <taxon>Eukaryota</taxon>
        <taxon>Fungi</taxon>
        <taxon>Dikarya</taxon>
        <taxon>Ascomycota</taxon>
        <taxon>Pezizomycotina</taxon>
        <taxon>Eurotiomycetes</taxon>
        <taxon>Eurotiomycetidae</taxon>
        <taxon>Eurotiales</taxon>
        <taxon>Aspergillaceae</taxon>
        <taxon>Aspergillus</taxon>
        <taxon>Aspergillus subgen. Circumdati</taxon>
    </lineage>
</organism>
<dbReference type="VEuPathDB" id="FungiDB:BO70DRAFT_381995"/>